<feature type="region of interest" description="Disordered" evidence="7">
    <location>
        <begin position="114"/>
        <end position="138"/>
    </location>
</feature>
<dbReference type="InterPro" id="IPR039428">
    <property type="entry name" value="NUOK/Mnh_C1-like"/>
</dbReference>
<dbReference type="AlphaFoldDB" id="A0A1G8IU33"/>
<organism evidence="9 10">
    <name type="scientific">Aliiruegeria lutimaris</name>
    <dbReference type="NCBI Taxonomy" id="571298"/>
    <lineage>
        <taxon>Bacteria</taxon>
        <taxon>Pseudomonadati</taxon>
        <taxon>Pseudomonadota</taxon>
        <taxon>Alphaproteobacteria</taxon>
        <taxon>Rhodobacterales</taxon>
        <taxon>Roseobacteraceae</taxon>
        <taxon>Aliiruegeria</taxon>
    </lineage>
</organism>
<gene>
    <name evidence="9" type="ORF">SAMN04488026_1001131</name>
</gene>
<evidence type="ECO:0000256" key="7">
    <source>
        <dbReference type="SAM" id="MobiDB-lite"/>
    </source>
</evidence>
<sequence length="138" mass="15008">MEALLAIVIGLQTAGGLYLVLRRRTFSVIIGTALLTYAVNLFLFASGRLAIDMPPIYTPGVENYTDPLPQALVLTAIVISFGMTAVAVLIALGAYLESDIDHIDLRRDPNDLDLDPDEIPWEQDPRDPGLEAPRGDFG</sequence>
<dbReference type="EMBL" id="FNEK01000001">
    <property type="protein sequence ID" value="SDI22386.1"/>
    <property type="molecule type" value="Genomic_DNA"/>
</dbReference>
<dbReference type="NCBIfam" id="NF006573">
    <property type="entry name" value="PRK09094.1"/>
    <property type="match status" value="1"/>
</dbReference>
<dbReference type="OrthoDB" id="9799219at2"/>
<dbReference type="InterPro" id="IPR050601">
    <property type="entry name" value="CPA3_antiporter_subunitC"/>
</dbReference>
<keyword evidence="5 8" id="KW-1133">Transmembrane helix</keyword>
<dbReference type="Pfam" id="PF00420">
    <property type="entry name" value="Oxidored_q2"/>
    <property type="match status" value="1"/>
</dbReference>
<comment type="subcellular location">
    <subcellularLocation>
        <location evidence="1">Cell membrane</location>
        <topology evidence="1">Multi-pass membrane protein</topology>
    </subcellularLocation>
</comment>
<evidence type="ECO:0000256" key="6">
    <source>
        <dbReference type="ARBA" id="ARBA00023136"/>
    </source>
</evidence>
<keyword evidence="10" id="KW-1185">Reference proteome</keyword>
<protein>
    <submittedName>
        <fullName evidence="9">Multisubunit potassium/proton antiporter, PhaC subunit</fullName>
    </submittedName>
</protein>
<dbReference type="PANTHER" id="PTHR34583">
    <property type="entry name" value="ANTIPORTER SUBUNIT MNHC2-RELATED"/>
    <property type="match status" value="1"/>
</dbReference>
<name>A0A1G8IU33_9RHOB</name>
<evidence type="ECO:0000313" key="9">
    <source>
        <dbReference type="EMBL" id="SDI22386.1"/>
    </source>
</evidence>
<evidence type="ECO:0000256" key="3">
    <source>
        <dbReference type="ARBA" id="ARBA00022475"/>
    </source>
</evidence>
<feature type="transmembrane region" description="Helical" evidence="8">
    <location>
        <begin position="28"/>
        <end position="51"/>
    </location>
</feature>
<accession>A0A1G8IU33</accession>
<keyword evidence="4 8" id="KW-0812">Transmembrane</keyword>
<evidence type="ECO:0000313" key="10">
    <source>
        <dbReference type="Proteomes" id="UP000199382"/>
    </source>
</evidence>
<keyword evidence="6 8" id="KW-0472">Membrane</keyword>
<comment type="similarity">
    <text evidence="2">Belongs to the CPA3 antiporters (TC 2.A.63) subunit C family.</text>
</comment>
<dbReference type="PANTHER" id="PTHR34583:SF2">
    <property type="entry name" value="ANTIPORTER SUBUNIT MNHC2-RELATED"/>
    <property type="match status" value="1"/>
</dbReference>
<evidence type="ECO:0000256" key="8">
    <source>
        <dbReference type="SAM" id="Phobius"/>
    </source>
</evidence>
<dbReference type="Gene3D" id="1.10.287.3510">
    <property type="match status" value="1"/>
</dbReference>
<keyword evidence="3" id="KW-1003">Cell membrane</keyword>
<dbReference type="RefSeq" id="WP_093147370.1">
    <property type="nucleotide sequence ID" value="NZ_FNEK01000001.1"/>
</dbReference>
<dbReference type="Proteomes" id="UP000199382">
    <property type="component" value="Unassembled WGS sequence"/>
</dbReference>
<dbReference type="STRING" id="571298.SAMN04488026_1001131"/>
<feature type="transmembrane region" description="Helical" evidence="8">
    <location>
        <begin position="71"/>
        <end position="96"/>
    </location>
</feature>
<feature type="compositionally biased region" description="Basic and acidic residues" evidence="7">
    <location>
        <begin position="123"/>
        <end position="138"/>
    </location>
</feature>
<dbReference type="GO" id="GO:0005886">
    <property type="term" value="C:plasma membrane"/>
    <property type="evidence" value="ECO:0007669"/>
    <property type="project" value="UniProtKB-SubCell"/>
</dbReference>
<reference evidence="9 10" key="1">
    <citation type="submission" date="2016-10" db="EMBL/GenBank/DDBJ databases">
        <authorList>
            <person name="de Groot N.N."/>
        </authorList>
    </citation>
    <scope>NUCLEOTIDE SEQUENCE [LARGE SCALE GENOMIC DNA]</scope>
    <source>
        <strain evidence="9 10">DSM 25294</strain>
    </source>
</reference>
<evidence type="ECO:0000256" key="5">
    <source>
        <dbReference type="ARBA" id="ARBA00022989"/>
    </source>
</evidence>
<proteinExistence type="inferred from homology"/>
<dbReference type="NCBIfam" id="NF006372">
    <property type="entry name" value="PRK08600.1"/>
    <property type="match status" value="1"/>
</dbReference>
<feature type="transmembrane region" description="Helical" evidence="8">
    <location>
        <begin position="6"/>
        <end position="21"/>
    </location>
</feature>
<evidence type="ECO:0000256" key="1">
    <source>
        <dbReference type="ARBA" id="ARBA00004651"/>
    </source>
</evidence>
<evidence type="ECO:0000256" key="2">
    <source>
        <dbReference type="ARBA" id="ARBA00010388"/>
    </source>
</evidence>
<evidence type="ECO:0000256" key="4">
    <source>
        <dbReference type="ARBA" id="ARBA00022692"/>
    </source>
</evidence>